<dbReference type="PANTHER" id="PTHR44490:SF1">
    <property type="entry name" value="EUKARYOTIC TRANSLATION ELONGATION FACTOR 1 EPSILON-1"/>
    <property type="match status" value="1"/>
</dbReference>
<dbReference type="RefSeq" id="XP_050499723.1">
    <property type="nucleotide sequence ID" value="XM_050643766.1"/>
</dbReference>
<feature type="domain" description="Nuclear-export cofactor Arc1-like N-terminal" evidence="1">
    <location>
        <begin position="60"/>
        <end position="140"/>
    </location>
</feature>
<name>A0ABM5JP60_DIAVI</name>
<keyword evidence="3" id="KW-1185">Reference proteome</keyword>
<dbReference type="InterPro" id="IPR036282">
    <property type="entry name" value="Glutathione-S-Trfase_C_sf"/>
</dbReference>
<organism evidence="2 3">
    <name type="scientific">Diabrotica virgifera virgifera</name>
    <name type="common">western corn rootworm</name>
    <dbReference type="NCBI Taxonomy" id="50390"/>
    <lineage>
        <taxon>Eukaryota</taxon>
        <taxon>Metazoa</taxon>
        <taxon>Ecdysozoa</taxon>
        <taxon>Arthropoda</taxon>
        <taxon>Hexapoda</taxon>
        <taxon>Insecta</taxon>
        <taxon>Pterygota</taxon>
        <taxon>Neoptera</taxon>
        <taxon>Endopterygota</taxon>
        <taxon>Coleoptera</taxon>
        <taxon>Polyphaga</taxon>
        <taxon>Cucujiformia</taxon>
        <taxon>Chrysomeloidea</taxon>
        <taxon>Chrysomelidae</taxon>
        <taxon>Galerucinae</taxon>
        <taxon>Diabroticina</taxon>
        <taxon>Diabroticites</taxon>
        <taxon>Diabrotica</taxon>
    </lineage>
</organism>
<dbReference type="EnsemblMetazoa" id="XM_050643766.1">
    <property type="protein sequence ID" value="XP_050499723.1"/>
    <property type="gene ID" value="LOC114331134"/>
</dbReference>
<sequence>MVVNIHKYLNPIATLLKVKLDNPKANKAPNSTVISTVFTLLNKSNSALGPRNDLERVEIQQWIEYVLVYASHVDNVQNSKIVLKELNDILALKTYLVSHRLTIADVLLFYVLVQLMNSLSTLEKEKYIHVCRWFDNLQQDESLRQKYKVVDFSSNFLATLVPARH</sequence>
<evidence type="ECO:0000313" key="2">
    <source>
        <dbReference type="EnsemblMetazoa" id="XP_050499723.1"/>
    </source>
</evidence>
<dbReference type="GeneID" id="114331134"/>
<dbReference type="Gene3D" id="1.20.1050.10">
    <property type="match status" value="1"/>
</dbReference>
<proteinExistence type="predicted"/>
<accession>A0ABM5JP60</accession>
<dbReference type="InterPro" id="IPR053836">
    <property type="entry name" value="Arc1-like_N"/>
</dbReference>
<protein>
    <recommendedName>
        <fullName evidence="1">Nuclear-export cofactor Arc1-like N-terminal domain-containing protein</fullName>
    </recommendedName>
</protein>
<dbReference type="SUPFAM" id="SSF47616">
    <property type="entry name" value="GST C-terminal domain-like"/>
    <property type="match status" value="1"/>
</dbReference>
<evidence type="ECO:0000313" key="3">
    <source>
        <dbReference type="Proteomes" id="UP001652700"/>
    </source>
</evidence>
<dbReference type="PANTHER" id="PTHR44490">
    <property type="entry name" value="EUKARYOTIC TRANSLATION ELONGATION FACTOR 1 EPSILON-1"/>
    <property type="match status" value="1"/>
</dbReference>
<dbReference type="InterPro" id="IPR042450">
    <property type="entry name" value="EEF1E1"/>
</dbReference>
<evidence type="ECO:0000259" key="1">
    <source>
        <dbReference type="Pfam" id="PF21972"/>
    </source>
</evidence>
<dbReference type="Proteomes" id="UP001652700">
    <property type="component" value="Unplaced"/>
</dbReference>
<reference evidence="2" key="1">
    <citation type="submission" date="2025-05" db="UniProtKB">
        <authorList>
            <consortium name="EnsemblMetazoa"/>
        </authorList>
    </citation>
    <scope>IDENTIFICATION</scope>
</reference>
<dbReference type="Pfam" id="PF21972">
    <property type="entry name" value="Arc1p_N_like"/>
    <property type="match status" value="1"/>
</dbReference>